<organism evidence="6 7">
    <name type="scientific">Serpentinicella alkaliphila</name>
    <dbReference type="NCBI Taxonomy" id="1734049"/>
    <lineage>
        <taxon>Bacteria</taxon>
        <taxon>Bacillati</taxon>
        <taxon>Bacillota</taxon>
        <taxon>Clostridia</taxon>
        <taxon>Peptostreptococcales</taxon>
        <taxon>Natronincolaceae</taxon>
        <taxon>Serpentinicella</taxon>
    </lineage>
</organism>
<evidence type="ECO:0000256" key="2">
    <source>
        <dbReference type="ARBA" id="ARBA00022630"/>
    </source>
</evidence>
<name>A0A4R2THU7_9FIRM</name>
<dbReference type="InterPro" id="IPR023166">
    <property type="entry name" value="BaiN-like_dom_sf"/>
</dbReference>
<keyword evidence="2" id="KW-0285">Flavoprotein</keyword>
<gene>
    <name evidence="6" type="ORF">EDD79_10495</name>
</gene>
<proteinExistence type="predicted"/>
<dbReference type="SUPFAM" id="SSF51905">
    <property type="entry name" value="FAD/NAD(P)-binding domain"/>
    <property type="match status" value="1"/>
</dbReference>
<dbReference type="EMBL" id="SLYC01000049">
    <property type="protein sequence ID" value="TCP96788.1"/>
    <property type="molecule type" value="Genomic_DNA"/>
</dbReference>
<evidence type="ECO:0000259" key="4">
    <source>
        <dbReference type="Pfam" id="PF03486"/>
    </source>
</evidence>
<reference evidence="6 7" key="1">
    <citation type="submission" date="2019-03" db="EMBL/GenBank/DDBJ databases">
        <title>Genomic Encyclopedia of Type Strains, Phase IV (KMG-IV): sequencing the most valuable type-strain genomes for metagenomic binning, comparative biology and taxonomic classification.</title>
        <authorList>
            <person name="Goeker M."/>
        </authorList>
    </citation>
    <scope>NUCLEOTIDE SEQUENCE [LARGE SCALE GENOMIC DNA]</scope>
    <source>
        <strain evidence="6 7">DSM 100013</strain>
    </source>
</reference>
<dbReference type="Gene3D" id="2.40.30.10">
    <property type="entry name" value="Translation factors"/>
    <property type="match status" value="1"/>
</dbReference>
<dbReference type="Gene3D" id="1.10.8.260">
    <property type="entry name" value="HI0933 insert domain-like"/>
    <property type="match status" value="1"/>
</dbReference>
<dbReference type="PANTHER" id="PTHR42887:SF2">
    <property type="entry name" value="OS12G0638800 PROTEIN"/>
    <property type="match status" value="1"/>
</dbReference>
<dbReference type="RefSeq" id="WP_132849530.1">
    <property type="nucleotide sequence ID" value="NZ_CP058648.1"/>
</dbReference>
<dbReference type="InterPro" id="IPR057661">
    <property type="entry name" value="RsdA/BaiN/AoA(So)_Rossmann"/>
</dbReference>
<dbReference type="AlphaFoldDB" id="A0A4R2THU7"/>
<evidence type="ECO:0000256" key="3">
    <source>
        <dbReference type="ARBA" id="ARBA00022827"/>
    </source>
</evidence>
<dbReference type="Gene3D" id="3.50.50.60">
    <property type="entry name" value="FAD/NAD(P)-binding domain"/>
    <property type="match status" value="1"/>
</dbReference>
<dbReference type="InterPro" id="IPR036188">
    <property type="entry name" value="FAD/NAD-bd_sf"/>
</dbReference>
<evidence type="ECO:0000256" key="1">
    <source>
        <dbReference type="ARBA" id="ARBA00001974"/>
    </source>
</evidence>
<dbReference type="InterPro" id="IPR004792">
    <property type="entry name" value="BaiN-like"/>
</dbReference>
<accession>A0A4R2THU7</accession>
<keyword evidence="7" id="KW-1185">Reference proteome</keyword>
<dbReference type="NCBIfam" id="TIGR00275">
    <property type="entry name" value="aminoacetone oxidase family FAD-binding enzyme"/>
    <property type="match status" value="1"/>
</dbReference>
<dbReference type="PRINTS" id="PR00368">
    <property type="entry name" value="FADPNR"/>
</dbReference>
<feature type="domain" description="RsdA/BaiN/AoA(So)-like Rossmann fold-like" evidence="4">
    <location>
        <begin position="5"/>
        <end position="416"/>
    </location>
</feature>
<feature type="domain" description="RsdA/BaiN/AoA(So)-like insert" evidence="5">
    <location>
        <begin position="195"/>
        <end position="363"/>
    </location>
</feature>
<comment type="caution">
    <text evidence="6">The sequence shown here is derived from an EMBL/GenBank/DDBJ whole genome shotgun (WGS) entry which is preliminary data.</text>
</comment>
<keyword evidence="3" id="KW-0274">FAD</keyword>
<evidence type="ECO:0000313" key="7">
    <source>
        <dbReference type="Proteomes" id="UP000295504"/>
    </source>
</evidence>
<dbReference type="Proteomes" id="UP000295504">
    <property type="component" value="Unassembled WGS sequence"/>
</dbReference>
<evidence type="ECO:0000313" key="6">
    <source>
        <dbReference type="EMBL" id="TCP96788.1"/>
    </source>
</evidence>
<sequence length="418" mass="45810">MKERTIVVVGAGPAGLMAAISASQNNNNNRVIVLEKNSEAGKKLLLTGGGRCNVTNNCNVDQLIKNTVTNGKFLFSCFNIFNNDDLMKFFENYGLKLKIEEGGKVFPTSDKARDVLYILLETLESNGVKIWYDSEVEKININENGISEITLRNKNIIKADSVIIATGGMSYPKTGSTGDGYRIVKELGHAVVDIKPGLVPIEIKEGWIKSLMGISLESTNIVCNVKDIEKPNKKPKTIKWTGPLIFTHYGISGPAVLNISSYLNKHINNSIIDIIIDIVPNVSEQELENILVSKEFEKNETIFKTLSKILPKNLVTALLDVLELNKDKKLSDISKEESNKIITNLKTLKLTPKDLRSISEAIITSGGISTKEIDPKTMASKLVEGLYFAGEIIDVDAITGGYNLQIAFTTGYVAGLNA</sequence>
<evidence type="ECO:0008006" key="8">
    <source>
        <dbReference type="Google" id="ProtNLM"/>
    </source>
</evidence>
<dbReference type="Pfam" id="PF03486">
    <property type="entry name" value="HI0933_like"/>
    <property type="match status" value="1"/>
</dbReference>
<dbReference type="Pfam" id="PF22780">
    <property type="entry name" value="HI0933_like_1st"/>
    <property type="match status" value="1"/>
</dbReference>
<dbReference type="SUPFAM" id="SSF160996">
    <property type="entry name" value="HI0933 insert domain-like"/>
    <property type="match status" value="1"/>
</dbReference>
<dbReference type="PRINTS" id="PR00411">
    <property type="entry name" value="PNDRDTASEI"/>
</dbReference>
<dbReference type="OrthoDB" id="9773233at2"/>
<dbReference type="PANTHER" id="PTHR42887">
    <property type="entry name" value="OS12G0638800 PROTEIN"/>
    <property type="match status" value="1"/>
</dbReference>
<comment type="cofactor">
    <cofactor evidence="1">
        <name>FAD</name>
        <dbReference type="ChEBI" id="CHEBI:57692"/>
    </cofactor>
</comment>
<protein>
    <recommendedName>
        <fullName evidence="8">Aminoacetone oxidase family FAD-binding enzyme</fullName>
    </recommendedName>
</protein>
<dbReference type="InterPro" id="IPR055178">
    <property type="entry name" value="RsdA/BaiN/AoA(So)-like_dom"/>
</dbReference>
<evidence type="ECO:0000259" key="5">
    <source>
        <dbReference type="Pfam" id="PF22780"/>
    </source>
</evidence>